<name>A0AAD7TZE3_9APHY</name>
<dbReference type="AlphaFoldDB" id="A0AAD7TZE3"/>
<organism evidence="1 2">
    <name type="scientific">Trametes cubensis</name>
    <dbReference type="NCBI Taxonomy" id="1111947"/>
    <lineage>
        <taxon>Eukaryota</taxon>
        <taxon>Fungi</taxon>
        <taxon>Dikarya</taxon>
        <taxon>Basidiomycota</taxon>
        <taxon>Agaricomycotina</taxon>
        <taxon>Agaricomycetes</taxon>
        <taxon>Polyporales</taxon>
        <taxon>Polyporaceae</taxon>
        <taxon>Trametes</taxon>
    </lineage>
</organism>
<dbReference type="EMBL" id="JAPEVG010000040">
    <property type="protein sequence ID" value="KAJ8490051.1"/>
    <property type="molecule type" value="Genomic_DNA"/>
</dbReference>
<evidence type="ECO:0000313" key="2">
    <source>
        <dbReference type="Proteomes" id="UP001215151"/>
    </source>
</evidence>
<comment type="caution">
    <text evidence="1">The sequence shown here is derived from an EMBL/GenBank/DDBJ whole genome shotgun (WGS) entry which is preliminary data.</text>
</comment>
<accession>A0AAD7TZE3</accession>
<dbReference type="Proteomes" id="UP001215151">
    <property type="component" value="Unassembled WGS sequence"/>
</dbReference>
<proteinExistence type="predicted"/>
<evidence type="ECO:0000313" key="1">
    <source>
        <dbReference type="EMBL" id="KAJ8490051.1"/>
    </source>
</evidence>
<sequence>MNHITALARVVGRTRSYPWLEDREMEVAFLDVPILPTSPIELGSYVCIAILEPKPPTVARMANYRDEPRYTAYTSDIRGRIIGIRAMEPEVTEFVLKNDNDDLNTKYAYVAVPHVEGTMVCLPWWARVVRWTLHALDLVAQTR</sequence>
<keyword evidence="2" id="KW-1185">Reference proteome</keyword>
<reference evidence="1" key="1">
    <citation type="submission" date="2022-11" db="EMBL/GenBank/DDBJ databases">
        <title>Genome Sequence of Cubamyces cubensis.</title>
        <authorList>
            <person name="Buettner E."/>
        </authorList>
    </citation>
    <scope>NUCLEOTIDE SEQUENCE</scope>
    <source>
        <strain evidence="1">MPL-01</strain>
    </source>
</reference>
<gene>
    <name evidence="1" type="ORF">ONZ51_g2531</name>
</gene>
<protein>
    <submittedName>
        <fullName evidence="1">Uncharacterized protein</fullName>
    </submittedName>
</protein>